<sequence length="621" mass="68681">MPAMATPKLLLSKLLRRRSSPTLSALISSSSSYSSHTCSHSNLFDQSHNLTSPKRFLPLPPSTLRSLSPHYNFFCFRFLSTRDSEFGPSLDSDNQSDEFSSLGFAAAGGGGVDDDGLEVAEALVSASASASAGDSSVAESILPVRAVVSLLDYCHDFTGLPWWVIIASSTLVLRITLLPMLILQLKKLKKIAELFPKLPPPLPPPLSGRSYIDQLSLFRKEKRSVGCPSYLWFLAYFSVQVPCFFLWMTSIRRMSLDHHPGFDCGGILWFENLTEFPHGVLGAIFPLLIASLHFANVQVSFRTSSVGKVTGLFGLLAQYYKLYLEILTLPIMFIGFCVPQGSLVYWLTNSSLTLIQQLSLNHPGVREKLGLPDKAAPVPTANCEEMDTPGETQPDLLRKERKIRVHNLSAQELLALSVQLLAKGHKDRAIPLLRLALEKDPDYVQGLVVMGQTLLQSGQLAEATEYLERAISKLFLIGHPTEVEEVDLLILASQWAGVAYIRQERCAEGIKHLERVANLKEPEDSKSKAHYYDAFILLASALYKEGRKAEAAKYLRIAVVYDSAYNVYLEQCEKDDDEFVAKIFTFCELAAATKNFKQECPLGEGGFGRVDTLGWEGCGGD</sequence>
<organism evidence="1 2">
    <name type="scientific">Camellia lanceoleosa</name>
    <dbReference type="NCBI Taxonomy" id="1840588"/>
    <lineage>
        <taxon>Eukaryota</taxon>
        <taxon>Viridiplantae</taxon>
        <taxon>Streptophyta</taxon>
        <taxon>Embryophyta</taxon>
        <taxon>Tracheophyta</taxon>
        <taxon>Spermatophyta</taxon>
        <taxon>Magnoliopsida</taxon>
        <taxon>eudicotyledons</taxon>
        <taxon>Gunneridae</taxon>
        <taxon>Pentapetalae</taxon>
        <taxon>asterids</taxon>
        <taxon>Ericales</taxon>
        <taxon>Theaceae</taxon>
        <taxon>Camellia</taxon>
    </lineage>
</organism>
<dbReference type="Proteomes" id="UP001060215">
    <property type="component" value="Chromosome 1"/>
</dbReference>
<protein>
    <submittedName>
        <fullName evidence="1">Uncharacterized protein</fullName>
    </submittedName>
</protein>
<name>A0ACC0J319_9ERIC</name>
<dbReference type="EMBL" id="CM045758">
    <property type="protein sequence ID" value="KAI8031813.1"/>
    <property type="molecule type" value="Genomic_DNA"/>
</dbReference>
<evidence type="ECO:0000313" key="2">
    <source>
        <dbReference type="Proteomes" id="UP001060215"/>
    </source>
</evidence>
<comment type="caution">
    <text evidence="1">The sequence shown here is derived from an EMBL/GenBank/DDBJ whole genome shotgun (WGS) entry which is preliminary data.</text>
</comment>
<evidence type="ECO:0000313" key="1">
    <source>
        <dbReference type="EMBL" id="KAI8031813.1"/>
    </source>
</evidence>
<reference evidence="1 2" key="1">
    <citation type="journal article" date="2022" name="Plant J.">
        <title>Chromosome-level genome of Camellia lanceoleosa provides a valuable resource for understanding genome evolution and self-incompatibility.</title>
        <authorList>
            <person name="Gong W."/>
            <person name="Xiao S."/>
            <person name="Wang L."/>
            <person name="Liao Z."/>
            <person name="Chang Y."/>
            <person name="Mo W."/>
            <person name="Hu G."/>
            <person name="Li W."/>
            <person name="Zhao G."/>
            <person name="Zhu H."/>
            <person name="Hu X."/>
            <person name="Ji K."/>
            <person name="Xiang X."/>
            <person name="Song Q."/>
            <person name="Yuan D."/>
            <person name="Jin S."/>
            <person name="Zhang L."/>
        </authorList>
    </citation>
    <scope>NUCLEOTIDE SEQUENCE [LARGE SCALE GENOMIC DNA]</scope>
    <source>
        <strain evidence="1">SQ_2022a</strain>
    </source>
</reference>
<gene>
    <name evidence="1" type="ORF">LOK49_LG01G00078</name>
</gene>
<accession>A0ACC0J319</accession>
<keyword evidence="2" id="KW-1185">Reference proteome</keyword>
<proteinExistence type="predicted"/>